<sequence length="265" mass="28295">MWGQILGWALLVALNPMLLGGIVLVISRPRPEQNLFAFWVACVVVNVVALMGAVIALHSIPSFAAFAQGLSTRDPESGIQPLQLCTGVLALGIAAFLAVRSRMRPRVAATTAGRGESAVLVLEADEPHTDSRRSGPVRSMLHAVASPMVRLMKRARDEWDSGALWVSMALSLIYVLPPPFILVMSTVIVASGTPIVTQLSAVLVFVAVMLVVFEVALLSYAIVPAKTHAVLELVHGWALARRTQILIVLFGLVGIWQVLTGVGVA</sequence>
<dbReference type="Pfam" id="PF11139">
    <property type="entry name" value="SfLAP"/>
    <property type="match status" value="1"/>
</dbReference>
<feature type="transmembrane region" description="Helical" evidence="1">
    <location>
        <begin position="80"/>
        <end position="99"/>
    </location>
</feature>
<dbReference type="InterPro" id="IPR021315">
    <property type="entry name" value="Gap/Sap"/>
</dbReference>
<reference evidence="3" key="1">
    <citation type="journal article" date="2016" name="Genome Announc.">
        <title>Draft Genome Sequences of Five Rapidly Growing Mycobacterium Species, M. thermoresistibile, M. fortuitum subsp. acetamidolyticum, M. canariasense, M. brisbanense, and M. novocastrense.</title>
        <authorList>
            <person name="Katahira K."/>
            <person name="Ogura Y."/>
            <person name="Gotoh Y."/>
            <person name="Hayashi T."/>
        </authorList>
    </citation>
    <scope>NUCLEOTIDE SEQUENCE [LARGE SCALE GENOMIC DNA]</scope>
    <source>
        <strain evidence="3">JCM15654</strain>
    </source>
</reference>
<dbReference type="STRING" id="146020.RMCB_2203"/>
<keyword evidence="1" id="KW-0472">Membrane</keyword>
<comment type="caution">
    <text evidence="2">The sequence shown here is derived from an EMBL/GenBank/DDBJ whole genome shotgun (WGS) entry which is preliminary data.</text>
</comment>
<name>A0A100VY08_9MYCO</name>
<evidence type="ECO:0000313" key="2">
    <source>
        <dbReference type="EMBL" id="GAS88107.1"/>
    </source>
</evidence>
<feature type="transmembrane region" description="Helical" evidence="1">
    <location>
        <begin position="244"/>
        <end position="264"/>
    </location>
</feature>
<accession>A0A100VY08</accession>
<dbReference type="AlphaFoldDB" id="A0A100VY08"/>
<keyword evidence="1" id="KW-0812">Transmembrane</keyword>
<feature type="transmembrane region" description="Helical" evidence="1">
    <location>
        <begin position="38"/>
        <end position="60"/>
    </location>
</feature>
<dbReference type="RefSeq" id="WP_029370311.1">
    <property type="nucleotide sequence ID" value="NZ_BCSX01000021.1"/>
</dbReference>
<feature type="transmembrane region" description="Helical" evidence="1">
    <location>
        <begin position="162"/>
        <end position="189"/>
    </location>
</feature>
<keyword evidence="1" id="KW-1133">Transmembrane helix</keyword>
<protein>
    <submittedName>
        <fullName evidence="2">Gap protein</fullName>
    </submittedName>
</protein>
<dbReference type="Proteomes" id="UP000069620">
    <property type="component" value="Unassembled WGS sequence"/>
</dbReference>
<proteinExistence type="predicted"/>
<gene>
    <name evidence="2" type="ORF">RMCB_2203</name>
</gene>
<feature type="transmembrane region" description="Helical" evidence="1">
    <location>
        <begin position="201"/>
        <end position="223"/>
    </location>
</feature>
<evidence type="ECO:0000256" key="1">
    <source>
        <dbReference type="SAM" id="Phobius"/>
    </source>
</evidence>
<feature type="transmembrane region" description="Helical" evidence="1">
    <location>
        <begin position="6"/>
        <end position="26"/>
    </location>
</feature>
<reference evidence="3" key="2">
    <citation type="submission" date="2016-02" db="EMBL/GenBank/DDBJ databases">
        <title>Draft genome sequence of five rapidly growing Mycobacterium species.</title>
        <authorList>
            <person name="Katahira K."/>
            <person name="Gotou Y."/>
            <person name="Iida K."/>
            <person name="Ogura Y."/>
            <person name="Hayashi T."/>
        </authorList>
    </citation>
    <scope>NUCLEOTIDE SEQUENCE [LARGE SCALE GENOMIC DNA]</scope>
    <source>
        <strain evidence="3">JCM15654</strain>
    </source>
</reference>
<organism evidence="2 3">
    <name type="scientific">Mycolicibacterium brisbanense</name>
    <dbReference type="NCBI Taxonomy" id="146020"/>
    <lineage>
        <taxon>Bacteria</taxon>
        <taxon>Bacillati</taxon>
        <taxon>Actinomycetota</taxon>
        <taxon>Actinomycetes</taxon>
        <taxon>Mycobacteriales</taxon>
        <taxon>Mycobacteriaceae</taxon>
        <taxon>Mycolicibacterium</taxon>
    </lineage>
</organism>
<dbReference type="OrthoDB" id="4627516at2"/>
<keyword evidence="3" id="KW-1185">Reference proteome</keyword>
<evidence type="ECO:0000313" key="3">
    <source>
        <dbReference type="Proteomes" id="UP000069620"/>
    </source>
</evidence>
<dbReference type="EMBL" id="BCSX01000021">
    <property type="protein sequence ID" value="GAS88107.1"/>
    <property type="molecule type" value="Genomic_DNA"/>
</dbReference>